<evidence type="ECO:0000313" key="3">
    <source>
        <dbReference type="Proteomes" id="UP001151081"/>
    </source>
</evidence>
<dbReference type="Gene3D" id="3.40.50.10090">
    <property type="match status" value="2"/>
</dbReference>
<dbReference type="Pfam" id="PF02602">
    <property type="entry name" value="HEM4"/>
    <property type="match status" value="1"/>
</dbReference>
<dbReference type="SUPFAM" id="SSF69618">
    <property type="entry name" value="HemD-like"/>
    <property type="match status" value="1"/>
</dbReference>
<dbReference type="GO" id="GO:0006780">
    <property type="term" value="P:uroporphyrinogen III biosynthetic process"/>
    <property type="evidence" value="ECO:0007669"/>
    <property type="project" value="InterPro"/>
</dbReference>
<protein>
    <submittedName>
        <fullName evidence="2">Uroporphyrinogen-III synthase</fullName>
    </submittedName>
</protein>
<gene>
    <name evidence="2" type="ORF">KEG57_06335</name>
</gene>
<dbReference type="AlphaFoldDB" id="A0A9X4ARI4"/>
<dbReference type="PANTHER" id="PTHR40082:SF1">
    <property type="entry name" value="BLR5956 PROTEIN"/>
    <property type="match status" value="1"/>
</dbReference>
<dbReference type="RefSeq" id="WP_272458270.1">
    <property type="nucleotide sequence ID" value="NZ_JAGTJJ010000002.1"/>
</dbReference>
<dbReference type="EMBL" id="JAGTJJ010000002">
    <property type="protein sequence ID" value="MDC3980105.1"/>
    <property type="molecule type" value="Genomic_DNA"/>
</dbReference>
<dbReference type="InterPro" id="IPR039793">
    <property type="entry name" value="UROS/Hem4"/>
</dbReference>
<feature type="domain" description="Tetrapyrrole biosynthesis uroporphyrinogen III synthase" evidence="1">
    <location>
        <begin position="26"/>
        <end position="268"/>
    </location>
</feature>
<dbReference type="InterPro" id="IPR003754">
    <property type="entry name" value="4pyrrol_synth_uPrphyn_synth"/>
</dbReference>
<evidence type="ECO:0000313" key="2">
    <source>
        <dbReference type="EMBL" id="MDC3980105.1"/>
    </source>
</evidence>
<dbReference type="GO" id="GO:0004852">
    <property type="term" value="F:uroporphyrinogen-III synthase activity"/>
    <property type="evidence" value="ECO:0007669"/>
    <property type="project" value="InterPro"/>
</dbReference>
<name>A0A9X4ARI4_9BACT</name>
<reference evidence="2 3" key="1">
    <citation type="submission" date="2021-04" db="EMBL/GenBank/DDBJ databases">
        <title>Genome analysis of Polyangium sp.</title>
        <authorList>
            <person name="Li Y."/>
            <person name="Wang J."/>
        </authorList>
    </citation>
    <scope>NUCLEOTIDE SEQUENCE [LARGE SCALE GENOMIC DNA]</scope>
    <source>
        <strain evidence="2 3">SDU14</strain>
    </source>
</reference>
<keyword evidence="3" id="KW-1185">Reference proteome</keyword>
<comment type="caution">
    <text evidence="2">The sequence shown here is derived from an EMBL/GenBank/DDBJ whole genome shotgun (WGS) entry which is preliminary data.</text>
</comment>
<organism evidence="2 3">
    <name type="scientific">Polyangium jinanense</name>
    <dbReference type="NCBI Taxonomy" id="2829994"/>
    <lineage>
        <taxon>Bacteria</taxon>
        <taxon>Pseudomonadati</taxon>
        <taxon>Myxococcota</taxon>
        <taxon>Polyangia</taxon>
        <taxon>Polyangiales</taxon>
        <taxon>Polyangiaceae</taxon>
        <taxon>Polyangium</taxon>
    </lineage>
</organism>
<accession>A0A9X4ARI4</accession>
<dbReference type="InterPro" id="IPR036108">
    <property type="entry name" value="4pyrrol_syn_uPrphyn_synt_sf"/>
</dbReference>
<sequence>MAHVSPGPASFGGRLVVSFESRRAPEMASLVERHGGLPVRAPALREVGLDAPEGALAFAEALAAGTIDVVIFMTGVGTRGLLDAVSPVLDRSAFAAALARATVVARGPKPAVALRELGVPDFVTVAAPNSHREVLDALDARGPLVGKRVAVQEYGVPNAPLHEGLTARGALVLPVSVYRYALPEDTAPLRSALHRLAAGEIPIALFTSRAQVEHALLVAAEEGIDGPVREALGRGLLGSIGPVCSEALRQEGLCPDVEPEHSKMGHLVKEAANRTAEILTRKGRP</sequence>
<proteinExistence type="predicted"/>
<dbReference type="Proteomes" id="UP001151081">
    <property type="component" value="Unassembled WGS sequence"/>
</dbReference>
<dbReference type="PANTHER" id="PTHR40082">
    <property type="entry name" value="BLR5956 PROTEIN"/>
    <property type="match status" value="1"/>
</dbReference>
<dbReference type="CDD" id="cd06578">
    <property type="entry name" value="HemD"/>
    <property type="match status" value="1"/>
</dbReference>
<evidence type="ECO:0000259" key="1">
    <source>
        <dbReference type="Pfam" id="PF02602"/>
    </source>
</evidence>